<comment type="caution">
    <text evidence="1">The sequence shown here is derived from an EMBL/GenBank/DDBJ whole genome shotgun (WGS) entry which is preliminary data.</text>
</comment>
<organism evidence="1 2">
    <name type="scientific">Acidithiobacillus marinus</name>
    <dbReference type="NCBI Taxonomy" id="187490"/>
    <lineage>
        <taxon>Bacteria</taxon>
        <taxon>Pseudomonadati</taxon>
        <taxon>Pseudomonadota</taxon>
        <taxon>Acidithiobacillia</taxon>
        <taxon>Acidithiobacillales</taxon>
        <taxon>Acidithiobacillaceae</taxon>
        <taxon>Acidithiobacillus</taxon>
    </lineage>
</organism>
<name>A0A2I1DPA7_9PROT</name>
<evidence type="ECO:0000313" key="1">
    <source>
        <dbReference type="EMBL" id="PKY11711.1"/>
    </source>
</evidence>
<gene>
    <name evidence="1" type="ORF">B1757_02670</name>
</gene>
<proteinExistence type="predicted"/>
<keyword evidence="2" id="KW-1185">Reference proteome</keyword>
<reference evidence="1 2" key="1">
    <citation type="submission" date="2017-03" db="EMBL/GenBank/DDBJ databases">
        <title>Draft genime sequence of the acidophilic sulfur-oxidizing bacterium Acidithiobacillus sp. SH, isolated from seawater.</title>
        <authorList>
            <person name="Sharmin S."/>
            <person name="Tokuhisa M."/>
            <person name="Kanao T."/>
            <person name="Kamimura K."/>
        </authorList>
    </citation>
    <scope>NUCLEOTIDE SEQUENCE [LARGE SCALE GENOMIC DNA]</scope>
    <source>
        <strain evidence="1 2">SH</strain>
    </source>
</reference>
<evidence type="ECO:0000313" key="2">
    <source>
        <dbReference type="Proteomes" id="UP000234329"/>
    </source>
</evidence>
<sequence length="77" mass="8742">MIEENAPLITAEPADMVHLIKFLAATWAEVDAWAHTLDADVLMRYPVVQGLRAQMALRKLGIRNLVFTRHQPGHRLL</sequence>
<dbReference type="Proteomes" id="UP000234329">
    <property type="component" value="Unassembled WGS sequence"/>
</dbReference>
<protein>
    <submittedName>
        <fullName evidence="1">Uncharacterized protein</fullName>
    </submittedName>
</protein>
<dbReference type="RefSeq" id="WP_101536852.1">
    <property type="nucleotide sequence ID" value="NZ_MXAV01000007.1"/>
</dbReference>
<dbReference type="AlphaFoldDB" id="A0A2I1DPA7"/>
<dbReference type="InParanoid" id="A0A2I1DPA7"/>
<dbReference type="EMBL" id="MXAV01000007">
    <property type="protein sequence ID" value="PKY11711.1"/>
    <property type="molecule type" value="Genomic_DNA"/>
</dbReference>
<accession>A0A2I1DPA7</accession>